<dbReference type="PANTHER" id="PTHR43591">
    <property type="entry name" value="METHYLTRANSFERASE"/>
    <property type="match status" value="1"/>
</dbReference>
<dbReference type="CDD" id="cd02440">
    <property type="entry name" value="AdoMet_MTases"/>
    <property type="match status" value="1"/>
</dbReference>
<name>A0A543HGQ8_9MICO</name>
<keyword evidence="3" id="KW-1185">Reference proteome</keyword>
<reference evidence="2 3" key="1">
    <citation type="submission" date="2019-06" db="EMBL/GenBank/DDBJ databases">
        <title>Genome sequencing of plant associated microbes to promote plant fitness in Sorghum bicolor and Oryza sativa.</title>
        <authorList>
            <person name="Coleman-Derr D."/>
        </authorList>
    </citation>
    <scope>NUCLEOTIDE SEQUENCE [LARGE SCALE GENOMIC DNA]</scope>
    <source>
        <strain evidence="2 3">KV-663</strain>
    </source>
</reference>
<gene>
    <name evidence="2" type="ORF">FBY41_4343</name>
</gene>
<dbReference type="InterPro" id="IPR029063">
    <property type="entry name" value="SAM-dependent_MTases_sf"/>
</dbReference>
<dbReference type="SUPFAM" id="SSF53335">
    <property type="entry name" value="S-adenosyl-L-methionine-dependent methyltransferases"/>
    <property type="match status" value="1"/>
</dbReference>
<comment type="caution">
    <text evidence="2">The sequence shown here is derived from an EMBL/GenBank/DDBJ whole genome shotgun (WGS) entry which is preliminary data.</text>
</comment>
<dbReference type="Gene3D" id="3.40.50.150">
    <property type="entry name" value="Vaccinia Virus protein VP39"/>
    <property type="match status" value="1"/>
</dbReference>
<keyword evidence="2" id="KW-0808">Transferase</keyword>
<sequence>MVSGVRRVFDLVAADYDNVGVSFFQPIADGLVEAVGAAPGDRALDLGCGNGTSSRALAAAVAPGGSLVGIDLSPAMAELARRSLEGSPVDVTVLVGDASDPDLPAASFDVAISSLVIFFLPEPAAALSRWVRLLAPGGRIGLSTFGPSNEQWQTLEAPLRDFMPPLDPRSVGPQSPFASDEGMAALLADAGATDVRTSSRRVEFAFDSFDQWLRFSRSVGQRVAWERMSQDDTSRVLEETRRRFDAAAAPDGTLPVWQQVRYTVGSRPTG</sequence>
<evidence type="ECO:0000259" key="1">
    <source>
        <dbReference type="Pfam" id="PF08241"/>
    </source>
</evidence>
<feature type="domain" description="Methyltransferase type 11" evidence="1">
    <location>
        <begin position="44"/>
        <end position="140"/>
    </location>
</feature>
<dbReference type="Pfam" id="PF08241">
    <property type="entry name" value="Methyltransf_11"/>
    <property type="match status" value="1"/>
</dbReference>
<organism evidence="2 3">
    <name type="scientific">Humibacillus xanthopallidus</name>
    <dbReference type="NCBI Taxonomy" id="412689"/>
    <lineage>
        <taxon>Bacteria</taxon>
        <taxon>Bacillati</taxon>
        <taxon>Actinomycetota</taxon>
        <taxon>Actinomycetes</taxon>
        <taxon>Micrococcales</taxon>
        <taxon>Intrasporangiaceae</taxon>
        <taxon>Humibacillus</taxon>
    </lineage>
</organism>
<dbReference type="GO" id="GO:0008757">
    <property type="term" value="F:S-adenosylmethionine-dependent methyltransferase activity"/>
    <property type="evidence" value="ECO:0007669"/>
    <property type="project" value="InterPro"/>
</dbReference>
<evidence type="ECO:0000313" key="3">
    <source>
        <dbReference type="Proteomes" id="UP000316747"/>
    </source>
</evidence>
<dbReference type="AlphaFoldDB" id="A0A543HGQ8"/>
<accession>A0A543HGQ8</accession>
<dbReference type="EMBL" id="VFPM01000004">
    <property type="protein sequence ID" value="TQM57515.1"/>
    <property type="molecule type" value="Genomic_DNA"/>
</dbReference>
<evidence type="ECO:0000313" key="2">
    <source>
        <dbReference type="EMBL" id="TQM57515.1"/>
    </source>
</evidence>
<keyword evidence="2" id="KW-0489">Methyltransferase</keyword>
<dbReference type="InterPro" id="IPR013216">
    <property type="entry name" value="Methyltransf_11"/>
</dbReference>
<proteinExistence type="predicted"/>
<protein>
    <submittedName>
        <fullName evidence="2">Methyltransferase family protein</fullName>
    </submittedName>
</protein>
<dbReference type="PANTHER" id="PTHR43591:SF99">
    <property type="entry name" value="OS06G0646000 PROTEIN"/>
    <property type="match status" value="1"/>
</dbReference>
<dbReference type="GO" id="GO:0032259">
    <property type="term" value="P:methylation"/>
    <property type="evidence" value="ECO:0007669"/>
    <property type="project" value="UniProtKB-KW"/>
</dbReference>
<dbReference type="Proteomes" id="UP000316747">
    <property type="component" value="Unassembled WGS sequence"/>
</dbReference>